<dbReference type="Gene3D" id="4.10.240.10">
    <property type="entry name" value="Zn(2)-C6 fungal-type DNA-binding domain"/>
    <property type="match status" value="1"/>
</dbReference>
<evidence type="ECO:0000256" key="6">
    <source>
        <dbReference type="SAM" id="MobiDB-lite"/>
    </source>
</evidence>
<dbReference type="GO" id="GO:0000981">
    <property type="term" value="F:DNA-binding transcription factor activity, RNA polymerase II-specific"/>
    <property type="evidence" value="ECO:0007669"/>
    <property type="project" value="InterPro"/>
</dbReference>
<protein>
    <recommendedName>
        <fullName evidence="7">Zn(2)-C6 fungal-type domain-containing protein</fullName>
    </recommendedName>
</protein>
<evidence type="ECO:0000313" key="8">
    <source>
        <dbReference type="EMBL" id="QKX59435.1"/>
    </source>
</evidence>
<dbReference type="GO" id="GO:0045944">
    <property type="term" value="P:positive regulation of transcription by RNA polymerase II"/>
    <property type="evidence" value="ECO:0007669"/>
    <property type="project" value="TreeGrafter"/>
</dbReference>
<dbReference type="AlphaFoldDB" id="A0A7H8R101"/>
<dbReference type="PANTHER" id="PTHR37534">
    <property type="entry name" value="TRANSCRIPTIONAL ACTIVATOR PROTEIN UGA3"/>
    <property type="match status" value="1"/>
</dbReference>
<dbReference type="Pfam" id="PF00172">
    <property type="entry name" value="Zn_clus"/>
    <property type="match status" value="1"/>
</dbReference>
<dbReference type="SUPFAM" id="SSF57701">
    <property type="entry name" value="Zn2/Cys6 DNA-binding domain"/>
    <property type="match status" value="1"/>
</dbReference>
<organism evidence="8 9">
    <name type="scientific">Talaromyces rugulosus</name>
    <name type="common">Penicillium rugulosum</name>
    <dbReference type="NCBI Taxonomy" id="121627"/>
    <lineage>
        <taxon>Eukaryota</taxon>
        <taxon>Fungi</taxon>
        <taxon>Dikarya</taxon>
        <taxon>Ascomycota</taxon>
        <taxon>Pezizomycotina</taxon>
        <taxon>Eurotiomycetes</taxon>
        <taxon>Eurotiomycetidae</taxon>
        <taxon>Eurotiales</taxon>
        <taxon>Trichocomaceae</taxon>
        <taxon>Talaromyces</taxon>
        <taxon>Talaromyces sect. Islandici</taxon>
    </lineage>
</organism>
<dbReference type="Proteomes" id="UP000509510">
    <property type="component" value="Chromosome III"/>
</dbReference>
<evidence type="ECO:0000313" key="9">
    <source>
        <dbReference type="Proteomes" id="UP000509510"/>
    </source>
</evidence>
<dbReference type="SMART" id="SM00066">
    <property type="entry name" value="GAL4"/>
    <property type="match status" value="1"/>
</dbReference>
<evidence type="ECO:0000256" key="5">
    <source>
        <dbReference type="ARBA" id="ARBA00023242"/>
    </source>
</evidence>
<dbReference type="PANTHER" id="PTHR37534:SF18">
    <property type="entry name" value="ZN(II)2CYS6 TRANSCRIPTION FACTOR (EUROFUNG)"/>
    <property type="match status" value="1"/>
</dbReference>
<dbReference type="InterPro" id="IPR021858">
    <property type="entry name" value="Fun_TF"/>
</dbReference>
<dbReference type="OrthoDB" id="5418899at2759"/>
<name>A0A7H8R101_TALRU</name>
<dbReference type="RefSeq" id="XP_035345613.1">
    <property type="nucleotide sequence ID" value="XM_035489720.1"/>
</dbReference>
<dbReference type="PROSITE" id="PS00463">
    <property type="entry name" value="ZN2_CY6_FUNGAL_1"/>
    <property type="match status" value="1"/>
</dbReference>
<dbReference type="CDD" id="cd12148">
    <property type="entry name" value="fungal_TF_MHR"/>
    <property type="match status" value="1"/>
</dbReference>
<comment type="subcellular location">
    <subcellularLocation>
        <location evidence="1">Nucleus</location>
    </subcellularLocation>
</comment>
<dbReference type="GO" id="GO:0000976">
    <property type="term" value="F:transcription cis-regulatory region binding"/>
    <property type="evidence" value="ECO:0007669"/>
    <property type="project" value="TreeGrafter"/>
</dbReference>
<keyword evidence="4" id="KW-0804">Transcription</keyword>
<dbReference type="CDD" id="cd00067">
    <property type="entry name" value="GAL4"/>
    <property type="match status" value="1"/>
</dbReference>
<accession>A0A7H8R101</accession>
<evidence type="ECO:0000259" key="7">
    <source>
        <dbReference type="PROSITE" id="PS50048"/>
    </source>
</evidence>
<dbReference type="GO" id="GO:0008270">
    <property type="term" value="F:zinc ion binding"/>
    <property type="evidence" value="ECO:0007669"/>
    <property type="project" value="InterPro"/>
</dbReference>
<dbReference type="InterPro" id="IPR001138">
    <property type="entry name" value="Zn2Cys6_DnaBD"/>
</dbReference>
<dbReference type="KEGG" id="trg:TRUGW13939_06569"/>
<sequence length="680" mass="75939">MPGVPSNKACDQCKKRHVKCDEGRPSCQKCTTAGVECPGYSQDRKFIDEGASVRRRYAPYRRGAKSDRTTETNEPPVVSDENIDQSNISSTFSAALGHQADNSASENLEPISTDLNLTQTAANESNIVPLGLTNPGASTDQSQIMMQTPSIPANESLGPVNLIGPSVPYETNFVFPWEAGLGPNFNQQYTGVPPLSQNENEFDNIYSELLMNSEREMAFLARYYVERLGPWLDLHDSENYFTLDAPGRASHVPFIQSAISAVAAKHLNRTGGITPSNVQSAITQSYPNMAKVDWSFKASNYYFQSLSYIIQLVTGNLDFQQTDVTVPPIRILCQILGLGTDNRKSDIPAAVKANLEDILCGTVILTVYDILDAPGLEWESRLSGINALLEFSMFSPGLQTQLHTSHVIYASFWNFAYFDYHASYANRRRTQIDPSNLDLFRSAGLPIDGQGKIQLRNFGAARRSQVDETFSHGLTFLLLQLMNFIAEFKEMQQATMQSTTPPDISLDAPAPQSSSLTATWRRLSRELENWRNALPDTFKPYLHLEDPRELSSSIQSPFPELVFSTPSHAATIAHYNFARIILLLNRPHDAQSTPRDRLLGYREVTKEVDGCLREIGGISMGRPPTAVLAYMLHPLFVVGQCDDRPEARRKIVELIQGIRTELGWETDYRIKQLHAVWDRS</sequence>
<keyword evidence="5" id="KW-0539">Nucleus</keyword>
<evidence type="ECO:0000256" key="3">
    <source>
        <dbReference type="ARBA" id="ARBA00023125"/>
    </source>
</evidence>
<evidence type="ECO:0000256" key="2">
    <source>
        <dbReference type="ARBA" id="ARBA00023015"/>
    </source>
</evidence>
<evidence type="ECO:0000256" key="4">
    <source>
        <dbReference type="ARBA" id="ARBA00023163"/>
    </source>
</evidence>
<keyword evidence="3" id="KW-0238">DNA-binding</keyword>
<keyword evidence="9" id="KW-1185">Reference proteome</keyword>
<dbReference type="Pfam" id="PF11951">
    <property type="entry name" value="Fungal_trans_2"/>
    <property type="match status" value="1"/>
</dbReference>
<proteinExistence type="predicted"/>
<reference evidence="9" key="1">
    <citation type="submission" date="2020-06" db="EMBL/GenBank/DDBJ databases">
        <title>A chromosome-scale genome assembly of Talaromyces rugulosus W13939.</title>
        <authorList>
            <person name="Wang B."/>
            <person name="Guo L."/>
            <person name="Ye K."/>
            <person name="Wang L."/>
        </authorList>
    </citation>
    <scope>NUCLEOTIDE SEQUENCE [LARGE SCALE GENOMIC DNA]</scope>
    <source>
        <strain evidence="9">W13939</strain>
    </source>
</reference>
<keyword evidence="2" id="KW-0805">Transcription regulation</keyword>
<gene>
    <name evidence="8" type="ORF">TRUGW13939_06569</name>
</gene>
<dbReference type="GO" id="GO:0005634">
    <property type="term" value="C:nucleus"/>
    <property type="evidence" value="ECO:0007669"/>
    <property type="project" value="UniProtKB-SubCell"/>
</dbReference>
<evidence type="ECO:0000256" key="1">
    <source>
        <dbReference type="ARBA" id="ARBA00004123"/>
    </source>
</evidence>
<dbReference type="EMBL" id="CP055900">
    <property type="protein sequence ID" value="QKX59435.1"/>
    <property type="molecule type" value="Genomic_DNA"/>
</dbReference>
<feature type="domain" description="Zn(2)-C6 fungal-type" evidence="7">
    <location>
        <begin position="9"/>
        <end position="37"/>
    </location>
</feature>
<feature type="region of interest" description="Disordered" evidence="6">
    <location>
        <begin position="58"/>
        <end position="83"/>
    </location>
</feature>
<dbReference type="GeneID" id="55994064"/>
<dbReference type="PROSITE" id="PS50048">
    <property type="entry name" value="ZN2_CY6_FUNGAL_2"/>
    <property type="match status" value="1"/>
</dbReference>
<dbReference type="InterPro" id="IPR036864">
    <property type="entry name" value="Zn2-C6_fun-type_DNA-bd_sf"/>
</dbReference>